<keyword evidence="6" id="KW-1185">Reference proteome</keyword>
<dbReference type="Gene3D" id="1.10.630.10">
    <property type="entry name" value="Cytochrome P450"/>
    <property type="match status" value="1"/>
</dbReference>
<dbReference type="PANTHER" id="PTHR24304:SF2">
    <property type="entry name" value="24-HYDROXYCHOLESTEROL 7-ALPHA-HYDROXYLASE"/>
    <property type="match status" value="1"/>
</dbReference>
<evidence type="ECO:0000313" key="5">
    <source>
        <dbReference type="EMBL" id="KAK5625607.1"/>
    </source>
</evidence>
<evidence type="ECO:0000256" key="3">
    <source>
        <dbReference type="ARBA" id="ARBA00022723"/>
    </source>
</evidence>
<comment type="similarity">
    <text evidence="1">Belongs to the cytochrome P450 family.</text>
</comment>
<reference evidence="5 6" key="1">
    <citation type="submission" date="2023-10" db="EMBL/GenBank/DDBJ databases">
        <title>Draft genome sequence of Xylaria bambusicola isolate GMP-LS, the root and basal stem rot pathogen of sugarcane in Indonesia.</title>
        <authorList>
            <person name="Selvaraj P."/>
            <person name="Muralishankar V."/>
            <person name="Muruganantham S."/>
            <person name="Sp S."/>
            <person name="Haryani S."/>
            <person name="Lau K.J.X."/>
            <person name="Naqvi N.I."/>
        </authorList>
    </citation>
    <scope>NUCLEOTIDE SEQUENCE [LARGE SCALE GENOMIC DNA]</scope>
    <source>
        <strain evidence="5">GMP-LS</strain>
    </source>
</reference>
<comment type="caution">
    <text evidence="5">The sequence shown here is derived from an EMBL/GenBank/DDBJ whole genome shotgun (WGS) entry which is preliminary data.</text>
</comment>
<dbReference type="GO" id="GO:0020037">
    <property type="term" value="F:heme binding"/>
    <property type="evidence" value="ECO:0007669"/>
    <property type="project" value="InterPro"/>
</dbReference>
<evidence type="ECO:0000256" key="1">
    <source>
        <dbReference type="ARBA" id="ARBA00010617"/>
    </source>
</evidence>
<keyword evidence="3" id="KW-0479">Metal-binding</keyword>
<organism evidence="5 6">
    <name type="scientific">Xylaria bambusicola</name>
    <dbReference type="NCBI Taxonomy" id="326684"/>
    <lineage>
        <taxon>Eukaryota</taxon>
        <taxon>Fungi</taxon>
        <taxon>Dikarya</taxon>
        <taxon>Ascomycota</taxon>
        <taxon>Pezizomycotina</taxon>
        <taxon>Sordariomycetes</taxon>
        <taxon>Xylariomycetidae</taxon>
        <taxon>Xylariales</taxon>
        <taxon>Xylariaceae</taxon>
        <taxon>Xylaria</taxon>
    </lineage>
</organism>
<evidence type="ECO:0000256" key="4">
    <source>
        <dbReference type="ARBA" id="ARBA00023004"/>
    </source>
</evidence>
<sequence>MSSAIEMYAYSQYNVIGISKKAADVIRADNSGPFPQPNPASNVLPHNRVEAVTHGVSFRGLTGPGLRPTTRRYMKGVPKTFEGITTDWTESGDLVRFFREHVGEPTLRSILGPTMFRLNPTFLNDIFEYDRVLPYFPLGLPRFLLPKAYRIRERLADHFKSWYKYAREHADPSLVDPDGDGDPIWGSELMRNRQALLNADHHDDDTLAHLDTGLAWAYVHPFGNTFEATLY</sequence>
<keyword evidence="2" id="KW-0349">Heme</keyword>
<dbReference type="EMBL" id="JAWHQM010000002">
    <property type="protein sequence ID" value="KAK5625607.1"/>
    <property type="molecule type" value="Genomic_DNA"/>
</dbReference>
<name>A0AAN7Z0M5_9PEZI</name>
<dbReference type="AlphaFoldDB" id="A0AAN7Z0M5"/>
<gene>
    <name evidence="5" type="ORF">RRF57_001323</name>
</gene>
<proteinExistence type="inferred from homology"/>
<dbReference type="InterPro" id="IPR036396">
    <property type="entry name" value="Cyt_P450_sf"/>
</dbReference>
<dbReference type="GO" id="GO:0005506">
    <property type="term" value="F:iron ion binding"/>
    <property type="evidence" value="ECO:0007669"/>
    <property type="project" value="InterPro"/>
</dbReference>
<protein>
    <submittedName>
        <fullName evidence="5">Uncharacterized protein</fullName>
    </submittedName>
</protein>
<dbReference type="InterPro" id="IPR050529">
    <property type="entry name" value="CYP450_sterol_14alpha_dmase"/>
</dbReference>
<evidence type="ECO:0000256" key="2">
    <source>
        <dbReference type="ARBA" id="ARBA00022617"/>
    </source>
</evidence>
<evidence type="ECO:0000313" key="6">
    <source>
        <dbReference type="Proteomes" id="UP001305414"/>
    </source>
</evidence>
<dbReference type="Proteomes" id="UP001305414">
    <property type="component" value="Unassembled WGS sequence"/>
</dbReference>
<dbReference type="GO" id="GO:0008395">
    <property type="term" value="F:steroid hydroxylase activity"/>
    <property type="evidence" value="ECO:0007669"/>
    <property type="project" value="TreeGrafter"/>
</dbReference>
<accession>A0AAN7Z0M5</accession>
<dbReference type="PANTHER" id="PTHR24304">
    <property type="entry name" value="CYTOCHROME P450 FAMILY 7"/>
    <property type="match status" value="1"/>
</dbReference>
<dbReference type="GO" id="GO:0016705">
    <property type="term" value="F:oxidoreductase activity, acting on paired donors, with incorporation or reduction of molecular oxygen"/>
    <property type="evidence" value="ECO:0007669"/>
    <property type="project" value="InterPro"/>
</dbReference>
<keyword evidence="4" id="KW-0408">Iron</keyword>